<dbReference type="EMBL" id="PVSR01000031">
    <property type="protein sequence ID" value="PRW62497.1"/>
    <property type="molecule type" value="Genomic_DNA"/>
</dbReference>
<dbReference type="RefSeq" id="WP_106114627.1">
    <property type="nucleotide sequence ID" value="NZ_PVSR01000031.1"/>
</dbReference>
<comment type="caution">
    <text evidence="2">The sequence shown here is derived from an EMBL/GenBank/DDBJ whole genome shotgun (WGS) entry which is preliminary data.</text>
</comment>
<feature type="compositionally biased region" description="Basic and acidic residues" evidence="1">
    <location>
        <begin position="101"/>
        <end position="114"/>
    </location>
</feature>
<organism evidence="2 3">
    <name type="scientific">Actinopolyspora mortivallis</name>
    <dbReference type="NCBI Taxonomy" id="33906"/>
    <lineage>
        <taxon>Bacteria</taxon>
        <taxon>Bacillati</taxon>
        <taxon>Actinomycetota</taxon>
        <taxon>Actinomycetes</taxon>
        <taxon>Actinopolysporales</taxon>
        <taxon>Actinopolysporaceae</taxon>
        <taxon>Actinopolyspora</taxon>
    </lineage>
</organism>
<reference evidence="2 3" key="1">
    <citation type="submission" date="2018-03" db="EMBL/GenBank/DDBJ databases">
        <title>Actinopolyspora mortivallis from Sahara, screening for active biomolecules.</title>
        <authorList>
            <person name="Selama O."/>
            <person name="Wellington E.M.H."/>
            <person name="Hacene H."/>
        </authorList>
    </citation>
    <scope>NUCLEOTIDE SEQUENCE [LARGE SCALE GENOMIC DNA]</scope>
    <source>
        <strain evidence="2 3">M5A</strain>
    </source>
</reference>
<keyword evidence="3" id="KW-1185">Reference proteome</keyword>
<dbReference type="STRING" id="1050202.GCA_000384035_03881"/>
<dbReference type="InParanoid" id="A0A2T0GTS2"/>
<dbReference type="Proteomes" id="UP000239352">
    <property type="component" value="Unassembled WGS sequence"/>
</dbReference>
<protein>
    <submittedName>
        <fullName evidence="2">Uncharacterized protein</fullName>
    </submittedName>
</protein>
<evidence type="ECO:0000313" key="2">
    <source>
        <dbReference type="EMBL" id="PRW62497.1"/>
    </source>
</evidence>
<accession>A0A2T0GTS2</accession>
<evidence type="ECO:0000256" key="1">
    <source>
        <dbReference type="SAM" id="MobiDB-lite"/>
    </source>
</evidence>
<proteinExistence type="predicted"/>
<sequence>MAGSEEEPTLDVARGDRALSEHLKNSLRLLRGKTDDTEFRTMVDDILAGRSSLREAVSAPAFDRVLSPFVSQAAEKFENLSEQEWQQLEETGERQFAEFREELSQRERQARAAETEDPEEEDFSQRSWLE</sequence>
<dbReference type="AlphaFoldDB" id="A0A2T0GTS2"/>
<evidence type="ECO:0000313" key="3">
    <source>
        <dbReference type="Proteomes" id="UP000239352"/>
    </source>
</evidence>
<name>A0A2T0GTS2_ACTMO</name>
<feature type="region of interest" description="Disordered" evidence="1">
    <location>
        <begin position="101"/>
        <end position="130"/>
    </location>
</feature>
<gene>
    <name evidence="2" type="ORF">CEP50_15275</name>
</gene>